<dbReference type="EMBL" id="CAACVS010000680">
    <property type="protein sequence ID" value="VEU45016.1"/>
    <property type="molecule type" value="Genomic_DNA"/>
</dbReference>
<keyword evidence="2" id="KW-1185">Reference proteome</keyword>
<accession>A0A448ZSN1</accession>
<evidence type="ECO:0000313" key="2">
    <source>
        <dbReference type="Proteomes" id="UP000291116"/>
    </source>
</evidence>
<protein>
    <submittedName>
        <fullName evidence="1">Uncharacterized protein</fullName>
    </submittedName>
</protein>
<reference evidence="1 2" key="1">
    <citation type="submission" date="2019-01" db="EMBL/GenBank/DDBJ databases">
        <authorList>
            <person name="Ferrante I. M."/>
        </authorList>
    </citation>
    <scope>NUCLEOTIDE SEQUENCE [LARGE SCALE GENOMIC DNA]</scope>
    <source>
        <strain evidence="1 2">B856</strain>
    </source>
</reference>
<sequence length="72" mass="8243">MKEMGRRRGMHRNHPTDSLQSSVEVFGRFCDSAIGDDRWSCVAKAVMATVILAHQIRVTVVRFWDQAIVRVI</sequence>
<proteinExistence type="predicted"/>
<dbReference type="Proteomes" id="UP000291116">
    <property type="component" value="Unassembled WGS sequence"/>
</dbReference>
<evidence type="ECO:0000313" key="1">
    <source>
        <dbReference type="EMBL" id="VEU45016.1"/>
    </source>
</evidence>
<gene>
    <name evidence="1" type="ORF">PSNMU_V1.4_AUG-EV-PASAV3_0120860</name>
</gene>
<organism evidence="1 2">
    <name type="scientific">Pseudo-nitzschia multistriata</name>
    <dbReference type="NCBI Taxonomy" id="183589"/>
    <lineage>
        <taxon>Eukaryota</taxon>
        <taxon>Sar</taxon>
        <taxon>Stramenopiles</taxon>
        <taxon>Ochrophyta</taxon>
        <taxon>Bacillariophyta</taxon>
        <taxon>Bacillariophyceae</taxon>
        <taxon>Bacillariophycidae</taxon>
        <taxon>Bacillariales</taxon>
        <taxon>Bacillariaceae</taxon>
        <taxon>Pseudo-nitzschia</taxon>
    </lineage>
</organism>
<name>A0A448ZSN1_9STRA</name>
<dbReference type="AlphaFoldDB" id="A0A448ZSN1"/>